<dbReference type="PANTHER" id="PTHR42995">
    <property type="entry name" value="ACETYL-COENZYME A CARBOXYLASE CARBOXYL TRANSFERASE SUBUNIT BETA, CHLOROPLASTIC"/>
    <property type="match status" value="1"/>
</dbReference>
<evidence type="ECO:0000259" key="2">
    <source>
        <dbReference type="PROSITE" id="PS50980"/>
    </source>
</evidence>
<keyword evidence="4" id="KW-1185">Reference proteome</keyword>
<reference evidence="3 4" key="1">
    <citation type="submission" date="2015-07" db="EMBL/GenBank/DDBJ databases">
        <authorList>
            <person name="Ju K.-S."/>
            <person name="Doroghazi J.R."/>
            <person name="Metcalf W.W."/>
        </authorList>
    </citation>
    <scope>NUCLEOTIDE SEQUENCE [LARGE SCALE GENOMIC DNA]</scope>
    <source>
        <strain evidence="3 4">NRRL B-3589</strain>
    </source>
</reference>
<feature type="non-terminal residue" evidence="3">
    <location>
        <position position="107"/>
    </location>
</feature>
<dbReference type="InterPro" id="IPR029045">
    <property type="entry name" value="ClpP/crotonase-like_dom_sf"/>
</dbReference>
<proteinExistence type="predicted"/>
<dbReference type="PROSITE" id="PS50980">
    <property type="entry name" value="COA_CT_NTER"/>
    <property type="match status" value="1"/>
</dbReference>
<dbReference type="EMBL" id="LGUT01001624">
    <property type="protein sequence ID" value="KOG88574.1"/>
    <property type="molecule type" value="Genomic_DNA"/>
</dbReference>
<comment type="caution">
    <text evidence="3">The sequence shown here is derived from an EMBL/GenBank/DDBJ whole genome shotgun (WGS) entry which is preliminary data.</text>
</comment>
<evidence type="ECO:0000313" key="4">
    <source>
        <dbReference type="Proteomes" id="UP000037020"/>
    </source>
</evidence>
<dbReference type="Pfam" id="PF01039">
    <property type="entry name" value="Carboxyl_trans"/>
    <property type="match status" value="1"/>
</dbReference>
<name>A0ABR5J5A6_9ACTN</name>
<evidence type="ECO:0000313" key="3">
    <source>
        <dbReference type="EMBL" id="KOG88574.1"/>
    </source>
</evidence>
<sequence length="107" mass="11565">MSVPTPRATALELIEAVVDPGSWRCWDEWDGPAGALTETADPAYRADLLAARERTGLDESVITGEGRLRGRRVAVVACEFRFLAGSIGVAAGERLVRAVERATELRL</sequence>
<dbReference type="InterPro" id="IPR011762">
    <property type="entry name" value="COA_CT_N"/>
</dbReference>
<dbReference type="PANTHER" id="PTHR42995:SF5">
    <property type="entry name" value="ACETYL-COENZYME A CARBOXYLASE CARBOXYL TRANSFERASE SUBUNIT BETA, CHLOROPLASTIC"/>
    <property type="match status" value="1"/>
</dbReference>
<protein>
    <submittedName>
        <fullName evidence="3">Acetyl-CoA carboxyl transferase</fullName>
    </submittedName>
</protein>
<keyword evidence="1 3" id="KW-0808">Transferase</keyword>
<dbReference type="Gene3D" id="3.90.226.10">
    <property type="entry name" value="2-enoyl-CoA Hydratase, Chain A, domain 1"/>
    <property type="match status" value="1"/>
</dbReference>
<feature type="domain" description="CoA carboxyltransferase N-terminal" evidence="2">
    <location>
        <begin position="1"/>
        <end position="107"/>
    </location>
</feature>
<dbReference type="SUPFAM" id="SSF52096">
    <property type="entry name" value="ClpP/crotonase"/>
    <property type="match status" value="1"/>
</dbReference>
<gene>
    <name evidence="3" type="ORF">ADK38_19050</name>
</gene>
<accession>A0ABR5J5A6</accession>
<dbReference type="GO" id="GO:0016740">
    <property type="term" value="F:transferase activity"/>
    <property type="evidence" value="ECO:0007669"/>
    <property type="project" value="UniProtKB-KW"/>
</dbReference>
<dbReference type="InterPro" id="IPR034733">
    <property type="entry name" value="AcCoA_carboxyl_beta"/>
</dbReference>
<dbReference type="Proteomes" id="UP000037020">
    <property type="component" value="Unassembled WGS sequence"/>
</dbReference>
<organism evidence="3 4">
    <name type="scientific">Streptomyces varsoviensis</name>
    <dbReference type="NCBI Taxonomy" id="67373"/>
    <lineage>
        <taxon>Bacteria</taxon>
        <taxon>Bacillati</taxon>
        <taxon>Actinomycetota</taxon>
        <taxon>Actinomycetes</taxon>
        <taxon>Kitasatosporales</taxon>
        <taxon>Streptomycetaceae</taxon>
        <taxon>Streptomyces</taxon>
    </lineage>
</organism>
<evidence type="ECO:0000256" key="1">
    <source>
        <dbReference type="ARBA" id="ARBA00022679"/>
    </source>
</evidence>